<evidence type="ECO:0000256" key="1">
    <source>
        <dbReference type="SAM" id="MobiDB-lite"/>
    </source>
</evidence>
<evidence type="ECO:0000313" key="2">
    <source>
        <dbReference type="EMBL" id="OGC78423.1"/>
    </source>
</evidence>
<comment type="caution">
    <text evidence="2">The sequence shown here is derived from an EMBL/GenBank/DDBJ whole genome shotgun (WGS) entry which is preliminary data.</text>
</comment>
<feature type="region of interest" description="Disordered" evidence="1">
    <location>
        <begin position="150"/>
        <end position="191"/>
    </location>
</feature>
<name>A0A1F4XBH8_UNCKA</name>
<sequence length="191" mass="21328">MAKKLSLLEKFECQPPVLVATGLEVRQGKLDLACDLFVELGFLLIRVEKNPWGDLTAELIVPRTAAILHLVEPTASSHGADSRRYSPNTVSFEVANNLRIVQAVGAWADEKRETYEVDPVYRNVSFLHLKGLLCFSIELREIKRPAPKENKWLYEKSGGESQTAEEEKTPGAAAPTNSYDLRDVPAHELLD</sequence>
<protein>
    <submittedName>
        <fullName evidence="2">Uncharacterized protein</fullName>
    </submittedName>
</protein>
<dbReference type="Proteomes" id="UP000176815">
    <property type="component" value="Unassembled WGS sequence"/>
</dbReference>
<reference evidence="2 3" key="1">
    <citation type="journal article" date="2016" name="Nat. Commun.">
        <title>Thousands of microbial genomes shed light on interconnected biogeochemical processes in an aquifer system.</title>
        <authorList>
            <person name="Anantharaman K."/>
            <person name="Brown C.T."/>
            <person name="Hug L.A."/>
            <person name="Sharon I."/>
            <person name="Castelle C.J."/>
            <person name="Probst A.J."/>
            <person name="Thomas B.C."/>
            <person name="Singh A."/>
            <person name="Wilkins M.J."/>
            <person name="Karaoz U."/>
            <person name="Brodie E.L."/>
            <person name="Williams K.H."/>
            <person name="Hubbard S.S."/>
            <person name="Banfield J.F."/>
        </authorList>
    </citation>
    <scope>NUCLEOTIDE SEQUENCE [LARGE SCALE GENOMIC DNA]</scope>
</reference>
<evidence type="ECO:0000313" key="3">
    <source>
        <dbReference type="Proteomes" id="UP000176815"/>
    </source>
</evidence>
<feature type="compositionally biased region" description="Basic and acidic residues" evidence="1">
    <location>
        <begin position="180"/>
        <end position="191"/>
    </location>
</feature>
<dbReference type="AlphaFoldDB" id="A0A1F4XBH8"/>
<accession>A0A1F4XBH8</accession>
<organism evidence="2 3">
    <name type="scientific">candidate division WWE3 bacterium RIFOXYD1_FULL_39_9</name>
    <dbReference type="NCBI Taxonomy" id="1802649"/>
    <lineage>
        <taxon>Bacteria</taxon>
        <taxon>Katanobacteria</taxon>
    </lineage>
</organism>
<proteinExistence type="predicted"/>
<gene>
    <name evidence="2" type="ORF">A2619_00985</name>
</gene>
<dbReference type="EMBL" id="MEWG01000001">
    <property type="protein sequence ID" value="OGC78423.1"/>
    <property type="molecule type" value="Genomic_DNA"/>
</dbReference>